<evidence type="ECO:0000313" key="3">
    <source>
        <dbReference type="EMBL" id="KAK8769853.1"/>
    </source>
</evidence>
<keyword evidence="4" id="KW-1185">Reference proteome</keyword>
<proteinExistence type="predicted"/>
<accession>A0AAQ4E591</accession>
<evidence type="ECO:0000256" key="1">
    <source>
        <dbReference type="SAM" id="MobiDB-lite"/>
    </source>
</evidence>
<feature type="chain" id="PRO_5042855853" description="Secreted protein" evidence="2">
    <location>
        <begin position="20"/>
        <end position="123"/>
    </location>
</feature>
<gene>
    <name evidence="3" type="ORF">V5799_013682</name>
</gene>
<evidence type="ECO:0000313" key="4">
    <source>
        <dbReference type="Proteomes" id="UP001321473"/>
    </source>
</evidence>
<feature type="region of interest" description="Disordered" evidence="1">
    <location>
        <begin position="88"/>
        <end position="123"/>
    </location>
</feature>
<dbReference type="AlphaFoldDB" id="A0AAQ4E591"/>
<organism evidence="3 4">
    <name type="scientific">Amblyomma americanum</name>
    <name type="common">Lone star tick</name>
    <dbReference type="NCBI Taxonomy" id="6943"/>
    <lineage>
        <taxon>Eukaryota</taxon>
        <taxon>Metazoa</taxon>
        <taxon>Ecdysozoa</taxon>
        <taxon>Arthropoda</taxon>
        <taxon>Chelicerata</taxon>
        <taxon>Arachnida</taxon>
        <taxon>Acari</taxon>
        <taxon>Parasitiformes</taxon>
        <taxon>Ixodida</taxon>
        <taxon>Ixodoidea</taxon>
        <taxon>Ixodidae</taxon>
        <taxon>Amblyomminae</taxon>
        <taxon>Amblyomma</taxon>
    </lineage>
</organism>
<protein>
    <recommendedName>
        <fullName evidence="5">Secreted protein</fullName>
    </recommendedName>
</protein>
<reference evidence="3 4" key="1">
    <citation type="journal article" date="2023" name="Arcadia Sci">
        <title>De novo assembly of a long-read Amblyomma americanum tick genome.</title>
        <authorList>
            <person name="Chou S."/>
            <person name="Poskanzer K.E."/>
            <person name="Rollins M."/>
            <person name="Thuy-Boun P.S."/>
        </authorList>
    </citation>
    <scope>NUCLEOTIDE SEQUENCE [LARGE SCALE GENOMIC DNA]</scope>
    <source>
        <strain evidence="3">F_SG_1</strain>
        <tissue evidence="3">Salivary glands</tissue>
    </source>
</reference>
<feature type="compositionally biased region" description="Gly residues" evidence="1">
    <location>
        <begin position="113"/>
        <end position="123"/>
    </location>
</feature>
<evidence type="ECO:0000256" key="2">
    <source>
        <dbReference type="SAM" id="SignalP"/>
    </source>
</evidence>
<dbReference type="Proteomes" id="UP001321473">
    <property type="component" value="Unassembled WGS sequence"/>
</dbReference>
<name>A0AAQ4E591_AMBAM</name>
<dbReference type="EMBL" id="JARKHS020021961">
    <property type="protein sequence ID" value="KAK8769853.1"/>
    <property type="molecule type" value="Genomic_DNA"/>
</dbReference>
<comment type="caution">
    <text evidence="3">The sequence shown here is derived from an EMBL/GenBank/DDBJ whole genome shotgun (WGS) entry which is preliminary data.</text>
</comment>
<evidence type="ECO:0008006" key="5">
    <source>
        <dbReference type="Google" id="ProtNLM"/>
    </source>
</evidence>
<sequence>MASLRYGLLELLMLHDVCGEAREISSIVSLATSRPTEDAVQPSTSGIMRKAAGATVVRNIAPGVPGEYSELEQPDGCGYRSSVVLSVSRNAPTDADRAGGYAPVTPGQQGKPKTGGNGFQAFR</sequence>
<keyword evidence="2" id="KW-0732">Signal</keyword>
<feature type="signal peptide" evidence="2">
    <location>
        <begin position="1"/>
        <end position="19"/>
    </location>
</feature>